<protein>
    <recommendedName>
        <fullName evidence="4">Tetratricopeptide repeat protein</fullName>
    </recommendedName>
</protein>
<reference evidence="2" key="1">
    <citation type="submission" date="2022-09" db="EMBL/GenBank/DDBJ databases">
        <title>Maribacter litopenaei sp. nov., isolated from the intestinal tract of the Pacific White Shrimp, Litopenaeus vannamei.</title>
        <authorList>
            <person name="Kim S.Y."/>
            <person name="Hwang C.Y."/>
        </authorList>
    </citation>
    <scope>NUCLEOTIDE SEQUENCE</scope>
    <source>
        <strain evidence="2">HL-LV01</strain>
    </source>
</reference>
<name>A0ABY5Y728_9FLAO</name>
<evidence type="ECO:0008006" key="4">
    <source>
        <dbReference type="Google" id="ProtNLM"/>
    </source>
</evidence>
<accession>A0ABY5Y728</accession>
<dbReference type="Proteomes" id="UP001059209">
    <property type="component" value="Chromosome"/>
</dbReference>
<gene>
    <name evidence="2" type="ORF">NYZ99_19030</name>
</gene>
<dbReference type="RefSeq" id="WP_260572687.1">
    <property type="nucleotide sequence ID" value="NZ_CP104205.1"/>
</dbReference>
<sequence length="353" mass="42218">MIVYPRRRNELQADRFAAFQLNRLGIVRDTNDLTALIPDLNRKEERFGYPSRIKAFRKGWELYEQERKHYLKNINLSLYSYDRKKEDSLFKFAREEQQVNPEESALAFSNTYRYSAGKNLKALHNAFIIYSQLKDFELALLHGNEILKIGSGFLREKEQMDFFLEMSKIYFQKNHCSKAFDFFTLATMIDGEDIAMLEYQTQLSRLCSSFEENTALLQKRIIVEGANPELYYQLSKQYFDHLDYLEAIRYLKRTMKLSPEHMNSRLLLSKIYFQEWKDMIHILKNQRNYISKFDFDKIITTKNDLFKKAEDVLKEGLKLNRNNKLLRVELKNIRKVERAVSIYWPQSGNYIIE</sequence>
<evidence type="ECO:0000313" key="2">
    <source>
        <dbReference type="EMBL" id="UWX54833.1"/>
    </source>
</evidence>
<dbReference type="InterPro" id="IPR011990">
    <property type="entry name" value="TPR-like_helical_dom_sf"/>
</dbReference>
<dbReference type="EMBL" id="CP104205">
    <property type="protein sequence ID" value="UWX54833.1"/>
    <property type="molecule type" value="Genomic_DNA"/>
</dbReference>
<dbReference type="SUPFAM" id="SSF48452">
    <property type="entry name" value="TPR-like"/>
    <property type="match status" value="1"/>
</dbReference>
<keyword evidence="3" id="KW-1185">Reference proteome</keyword>
<feature type="repeat" description="TPR" evidence="1">
    <location>
        <begin position="228"/>
        <end position="261"/>
    </location>
</feature>
<organism evidence="2 3">
    <name type="scientific">Maribacter litopenaei</name>
    <dbReference type="NCBI Taxonomy" id="2976127"/>
    <lineage>
        <taxon>Bacteria</taxon>
        <taxon>Pseudomonadati</taxon>
        <taxon>Bacteroidota</taxon>
        <taxon>Flavobacteriia</taxon>
        <taxon>Flavobacteriales</taxon>
        <taxon>Flavobacteriaceae</taxon>
        <taxon>Maribacter</taxon>
    </lineage>
</organism>
<evidence type="ECO:0000256" key="1">
    <source>
        <dbReference type="PROSITE-ProRule" id="PRU00339"/>
    </source>
</evidence>
<keyword evidence="1" id="KW-0802">TPR repeat</keyword>
<dbReference type="InterPro" id="IPR019734">
    <property type="entry name" value="TPR_rpt"/>
</dbReference>
<dbReference type="PROSITE" id="PS50005">
    <property type="entry name" value="TPR"/>
    <property type="match status" value="1"/>
</dbReference>
<proteinExistence type="predicted"/>
<evidence type="ECO:0000313" key="3">
    <source>
        <dbReference type="Proteomes" id="UP001059209"/>
    </source>
</evidence>
<dbReference type="Gene3D" id="1.25.40.10">
    <property type="entry name" value="Tetratricopeptide repeat domain"/>
    <property type="match status" value="1"/>
</dbReference>